<reference evidence="1 3" key="1">
    <citation type="journal article" date="2011" name="Nature">
        <title>The Medicago genome provides insight into the evolution of rhizobial symbioses.</title>
        <authorList>
            <person name="Young N.D."/>
            <person name="Debelle F."/>
            <person name="Oldroyd G.E."/>
            <person name="Geurts R."/>
            <person name="Cannon S.B."/>
            <person name="Udvardi M.K."/>
            <person name="Benedito V.A."/>
            <person name="Mayer K.F."/>
            <person name="Gouzy J."/>
            <person name="Schoof H."/>
            <person name="Van de Peer Y."/>
            <person name="Proost S."/>
            <person name="Cook D.R."/>
            <person name="Meyers B.C."/>
            <person name="Spannagl M."/>
            <person name="Cheung F."/>
            <person name="De Mita S."/>
            <person name="Krishnakumar V."/>
            <person name="Gundlach H."/>
            <person name="Zhou S."/>
            <person name="Mudge J."/>
            <person name="Bharti A.K."/>
            <person name="Murray J.D."/>
            <person name="Naoumkina M.A."/>
            <person name="Rosen B."/>
            <person name="Silverstein K.A."/>
            <person name="Tang H."/>
            <person name="Rombauts S."/>
            <person name="Zhao P.X."/>
            <person name="Zhou P."/>
            <person name="Barbe V."/>
            <person name="Bardou P."/>
            <person name="Bechner M."/>
            <person name="Bellec A."/>
            <person name="Berger A."/>
            <person name="Berges H."/>
            <person name="Bidwell S."/>
            <person name="Bisseling T."/>
            <person name="Choisne N."/>
            <person name="Couloux A."/>
            <person name="Denny R."/>
            <person name="Deshpande S."/>
            <person name="Dai X."/>
            <person name="Doyle J.J."/>
            <person name="Dudez A.M."/>
            <person name="Farmer A.D."/>
            <person name="Fouteau S."/>
            <person name="Franken C."/>
            <person name="Gibelin C."/>
            <person name="Gish J."/>
            <person name="Goldstein S."/>
            <person name="Gonzalez A.J."/>
            <person name="Green P.J."/>
            <person name="Hallab A."/>
            <person name="Hartog M."/>
            <person name="Hua A."/>
            <person name="Humphray S.J."/>
            <person name="Jeong D.H."/>
            <person name="Jing Y."/>
            <person name="Jocker A."/>
            <person name="Kenton S.M."/>
            <person name="Kim D.J."/>
            <person name="Klee K."/>
            <person name="Lai H."/>
            <person name="Lang C."/>
            <person name="Lin S."/>
            <person name="Macmil S.L."/>
            <person name="Magdelenat G."/>
            <person name="Matthews L."/>
            <person name="McCorrison J."/>
            <person name="Monaghan E.L."/>
            <person name="Mun J.H."/>
            <person name="Najar F.Z."/>
            <person name="Nicholson C."/>
            <person name="Noirot C."/>
            <person name="O'Bleness M."/>
            <person name="Paule C.R."/>
            <person name="Poulain J."/>
            <person name="Prion F."/>
            <person name="Qin B."/>
            <person name="Qu C."/>
            <person name="Retzel E.F."/>
            <person name="Riddle C."/>
            <person name="Sallet E."/>
            <person name="Samain S."/>
            <person name="Samson N."/>
            <person name="Sanders I."/>
            <person name="Saurat O."/>
            <person name="Scarpelli C."/>
            <person name="Schiex T."/>
            <person name="Segurens B."/>
            <person name="Severin A.J."/>
            <person name="Sherrier D.J."/>
            <person name="Shi R."/>
            <person name="Sims S."/>
            <person name="Singer S.R."/>
            <person name="Sinharoy S."/>
            <person name="Sterck L."/>
            <person name="Viollet A."/>
            <person name="Wang B.B."/>
            <person name="Wang K."/>
            <person name="Wang M."/>
            <person name="Wang X."/>
            <person name="Warfsmann J."/>
            <person name="Weissenbach J."/>
            <person name="White D.D."/>
            <person name="White J.D."/>
            <person name="Wiley G.B."/>
            <person name="Wincker P."/>
            <person name="Xing Y."/>
            <person name="Yang L."/>
            <person name="Yao Z."/>
            <person name="Ying F."/>
            <person name="Zhai J."/>
            <person name="Zhou L."/>
            <person name="Zuber A."/>
            <person name="Denarie J."/>
            <person name="Dixon R.A."/>
            <person name="May G.D."/>
            <person name="Schwartz D.C."/>
            <person name="Rogers J."/>
            <person name="Quetier F."/>
            <person name="Town C.D."/>
            <person name="Roe B.A."/>
        </authorList>
    </citation>
    <scope>NUCLEOTIDE SEQUENCE [LARGE SCALE GENOMIC DNA]</scope>
    <source>
        <strain evidence="1">A17</strain>
        <strain evidence="2 3">cv. Jemalong A17</strain>
    </source>
</reference>
<gene>
    <name evidence="1" type="ordered locus">MTR_4g033470</name>
</gene>
<reference evidence="2" key="3">
    <citation type="submission" date="2015-04" db="UniProtKB">
        <authorList>
            <consortium name="EnsemblPlants"/>
        </authorList>
    </citation>
    <scope>IDENTIFICATION</scope>
    <source>
        <strain evidence="2">cv. Jemalong A17</strain>
    </source>
</reference>
<evidence type="ECO:0000313" key="1">
    <source>
        <dbReference type="EMBL" id="KEH29324.1"/>
    </source>
</evidence>
<accession>A0A072UHV7</accession>
<organism evidence="1 3">
    <name type="scientific">Medicago truncatula</name>
    <name type="common">Barrel medic</name>
    <name type="synonym">Medicago tribuloides</name>
    <dbReference type="NCBI Taxonomy" id="3880"/>
    <lineage>
        <taxon>Eukaryota</taxon>
        <taxon>Viridiplantae</taxon>
        <taxon>Streptophyta</taxon>
        <taxon>Embryophyta</taxon>
        <taxon>Tracheophyta</taxon>
        <taxon>Spermatophyta</taxon>
        <taxon>Magnoliopsida</taxon>
        <taxon>eudicotyledons</taxon>
        <taxon>Gunneridae</taxon>
        <taxon>Pentapetalae</taxon>
        <taxon>rosids</taxon>
        <taxon>fabids</taxon>
        <taxon>Fabales</taxon>
        <taxon>Fabaceae</taxon>
        <taxon>Papilionoideae</taxon>
        <taxon>50 kb inversion clade</taxon>
        <taxon>NPAAA clade</taxon>
        <taxon>Hologalegina</taxon>
        <taxon>IRL clade</taxon>
        <taxon>Trifolieae</taxon>
        <taxon>Medicago</taxon>
    </lineage>
</organism>
<evidence type="ECO:0000313" key="2">
    <source>
        <dbReference type="EnsemblPlants" id="KEH29324"/>
    </source>
</evidence>
<evidence type="ECO:0000313" key="3">
    <source>
        <dbReference type="Proteomes" id="UP000002051"/>
    </source>
</evidence>
<dbReference type="EMBL" id="CM001220">
    <property type="protein sequence ID" value="KEH29324.1"/>
    <property type="molecule type" value="Genomic_DNA"/>
</dbReference>
<dbReference type="EnsemblPlants" id="KEH29324">
    <property type="protein sequence ID" value="KEH29324"/>
    <property type="gene ID" value="MTR_4g033470"/>
</dbReference>
<dbReference type="Proteomes" id="UP000002051">
    <property type="component" value="Chromosome 4"/>
</dbReference>
<keyword evidence="3" id="KW-1185">Reference proteome</keyword>
<reference evidence="1 3" key="2">
    <citation type="journal article" date="2014" name="BMC Genomics">
        <title>An improved genome release (version Mt4.0) for the model legume Medicago truncatula.</title>
        <authorList>
            <person name="Tang H."/>
            <person name="Krishnakumar V."/>
            <person name="Bidwell S."/>
            <person name="Rosen B."/>
            <person name="Chan A."/>
            <person name="Zhou S."/>
            <person name="Gentzbittel L."/>
            <person name="Childs K.L."/>
            <person name="Yandell M."/>
            <person name="Gundlach H."/>
            <person name="Mayer K.F."/>
            <person name="Schwartz D.C."/>
            <person name="Town C.D."/>
        </authorList>
    </citation>
    <scope>GENOME REANNOTATION</scope>
    <source>
        <strain evidence="1">A17</strain>
        <strain evidence="2 3">cv. Jemalong A17</strain>
    </source>
</reference>
<dbReference type="HOGENOM" id="CLU_2743803_0_0_1"/>
<name>A0A072UHV7_MEDTR</name>
<protein>
    <submittedName>
        <fullName evidence="1 2">Uncharacterized protein</fullName>
    </submittedName>
</protein>
<sequence>MASWTAREASDEVAHSRGEDLFTPGVNEFVDTKSQPSIEFDPTVEINSLKMPQIQIFAIMEQLKYWLQLDL</sequence>
<dbReference type="AlphaFoldDB" id="A0A072UHV7"/>
<proteinExistence type="predicted"/>